<evidence type="ECO:0000256" key="5">
    <source>
        <dbReference type="ARBA" id="ARBA00023014"/>
    </source>
</evidence>
<gene>
    <name evidence="8" type="ORF">ACFMB1_09575</name>
</gene>
<feature type="active site" description="Nucleophile" evidence="6">
    <location>
        <position position="387"/>
    </location>
</feature>
<feature type="binding site" evidence="6">
    <location>
        <position position="293"/>
    </location>
    <ligand>
        <name>S-adenosyl-L-methionine</name>
        <dbReference type="ChEBI" id="CHEBI:59789"/>
    </ligand>
</feature>
<accession>A0ABW1KYQ1</accession>
<keyword evidence="5" id="KW-0411">Iron-sulfur</keyword>
<dbReference type="GO" id="GO:0032259">
    <property type="term" value="P:methylation"/>
    <property type="evidence" value="ECO:0007669"/>
    <property type="project" value="UniProtKB-KW"/>
</dbReference>
<dbReference type="GO" id="GO:0008168">
    <property type="term" value="F:methyltransferase activity"/>
    <property type="evidence" value="ECO:0007669"/>
    <property type="project" value="UniProtKB-KW"/>
</dbReference>
<evidence type="ECO:0000256" key="6">
    <source>
        <dbReference type="PROSITE-ProRule" id="PRU01024"/>
    </source>
</evidence>
<dbReference type="EC" id="2.1.1.-" evidence="8"/>
<keyword evidence="1" id="KW-0004">4Fe-4S</keyword>
<sequence>MARRRKFKSRAKAPSPAKTAEAEIMEIGARGDGVAFIEGEKVFTPYSAPGDVARITYRGGRGEIECLSAESPHRSAAPCRYFGHCGGCALQHLSVDYYRDWKRKLVVDALAREGFSEEIIAPLHACPPASRRRAAFAVRRTASGVVFGFNERGASRIVAIDHCLVLAPQLSEAISPLRALAGAAPSRWRAFDLQVTLCDNGLDVAFTGGDASDDLTGPEIMALTEAAQAAGIVRLTADGAPVAMFETPVVRFGGVPVAVPPGGFLQASAEGEAALLSFVLEHTKDAKRVADLFSGCGTFALPLAAGAAVDAFDSDAPAIAALDTASRGAGLRFPLRAERRNLFERPLSVEELNPYNAVVFDPPRAGARAQAETLAQSSVPIVVGVSCNPASFARDASILRAGGYSLSQLLPVDQFVFSAHVELAGLFTKE</sequence>
<dbReference type="EMBL" id="JBHPON010000001">
    <property type="protein sequence ID" value="MFC6035792.1"/>
    <property type="molecule type" value="Genomic_DNA"/>
</dbReference>
<dbReference type="Gene3D" id="2.40.50.140">
    <property type="entry name" value="Nucleic acid-binding proteins"/>
    <property type="match status" value="1"/>
</dbReference>
<evidence type="ECO:0000256" key="2">
    <source>
        <dbReference type="ARBA" id="ARBA00022603"/>
    </source>
</evidence>
<dbReference type="Gene3D" id="2.40.50.1070">
    <property type="match status" value="1"/>
</dbReference>
<dbReference type="InterPro" id="IPR010280">
    <property type="entry name" value="U5_MeTrfase_fam"/>
</dbReference>
<proteinExistence type="inferred from homology"/>
<dbReference type="CDD" id="cd02440">
    <property type="entry name" value="AdoMet_MTases"/>
    <property type="match status" value="1"/>
</dbReference>
<name>A0ABW1KYQ1_9PROT</name>
<evidence type="ECO:0000256" key="3">
    <source>
        <dbReference type="ARBA" id="ARBA00022679"/>
    </source>
</evidence>
<dbReference type="Gene3D" id="3.40.50.150">
    <property type="entry name" value="Vaccinia Virus protein VP39"/>
    <property type="match status" value="1"/>
</dbReference>
<protein>
    <submittedName>
        <fullName evidence="8">Class I SAM-dependent RNA methyltransferase</fullName>
        <ecNumber evidence="8">2.1.1.-</ecNumber>
    </submittedName>
</protein>
<keyword evidence="4 6" id="KW-0949">S-adenosyl-L-methionine</keyword>
<dbReference type="SUPFAM" id="SSF53335">
    <property type="entry name" value="S-adenosyl-L-methionine-dependent methyltransferases"/>
    <property type="match status" value="1"/>
</dbReference>
<evidence type="ECO:0000313" key="8">
    <source>
        <dbReference type="EMBL" id="MFC6035792.1"/>
    </source>
</evidence>
<dbReference type="PROSITE" id="PS01230">
    <property type="entry name" value="TRMA_1"/>
    <property type="match status" value="1"/>
</dbReference>
<dbReference type="InterPro" id="IPR030390">
    <property type="entry name" value="MeTrfase_TrmA_AS"/>
</dbReference>
<keyword evidence="1" id="KW-0479">Metal-binding</keyword>
<dbReference type="InterPro" id="IPR029063">
    <property type="entry name" value="SAM-dependent_MTases_sf"/>
</dbReference>
<evidence type="ECO:0000256" key="1">
    <source>
        <dbReference type="ARBA" id="ARBA00022485"/>
    </source>
</evidence>
<organism evidence="8 9">
    <name type="scientific">Hyphococcus aureus</name>
    <dbReference type="NCBI Taxonomy" id="2666033"/>
    <lineage>
        <taxon>Bacteria</taxon>
        <taxon>Pseudomonadati</taxon>
        <taxon>Pseudomonadota</taxon>
        <taxon>Alphaproteobacteria</taxon>
        <taxon>Parvularculales</taxon>
        <taxon>Parvularculaceae</taxon>
        <taxon>Hyphococcus</taxon>
    </lineage>
</organism>
<feature type="binding site" evidence="6">
    <location>
        <position position="313"/>
    </location>
    <ligand>
        <name>S-adenosyl-L-methionine</name>
        <dbReference type="ChEBI" id="CHEBI:59789"/>
    </ligand>
</feature>
<dbReference type="Proteomes" id="UP001596116">
    <property type="component" value="Unassembled WGS sequence"/>
</dbReference>
<keyword evidence="9" id="KW-1185">Reference proteome</keyword>
<dbReference type="PROSITE" id="PS51687">
    <property type="entry name" value="SAM_MT_RNA_M5U"/>
    <property type="match status" value="1"/>
</dbReference>
<dbReference type="PANTHER" id="PTHR11061:SF49">
    <property type="entry name" value="23S RRNA (URACIL(1939)-C(5))-METHYLTRANSFERASE RLMD"/>
    <property type="match status" value="1"/>
</dbReference>
<evidence type="ECO:0000256" key="4">
    <source>
        <dbReference type="ARBA" id="ARBA00022691"/>
    </source>
</evidence>
<evidence type="ECO:0000313" key="9">
    <source>
        <dbReference type="Proteomes" id="UP001596116"/>
    </source>
</evidence>
<feature type="binding site" evidence="6">
    <location>
        <position position="266"/>
    </location>
    <ligand>
        <name>S-adenosyl-L-methionine</name>
        <dbReference type="ChEBI" id="CHEBI:59789"/>
    </ligand>
</feature>
<dbReference type="Pfam" id="PF05958">
    <property type="entry name" value="tRNA_U5-meth_tr"/>
    <property type="match status" value="1"/>
</dbReference>
<keyword evidence="3 6" id="KW-0808">Transferase</keyword>
<keyword evidence="2 6" id="KW-0489">Methyltransferase</keyword>
<feature type="binding site" evidence="6">
    <location>
        <position position="361"/>
    </location>
    <ligand>
        <name>S-adenosyl-L-methionine</name>
        <dbReference type="ChEBI" id="CHEBI:59789"/>
    </ligand>
</feature>
<reference evidence="8 9" key="1">
    <citation type="submission" date="2024-09" db="EMBL/GenBank/DDBJ databases">
        <authorList>
            <person name="Zhang Z.-H."/>
        </authorList>
    </citation>
    <scope>NUCLEOTIDE SEQUENCE [LARGE SCALE GENOMIC DNA]</scope>
    <source>
        <strain evidence="8 9">HHTR114</strain>
    </source>
</reference>
<feature type="active site" evidence="7">
    <location>
        <position position="387"/>
    </location>
</feature>
<dbReference type="InterPro" id="IPR012340">
    <property type="entry name" value="NA-bd_OB-fold"/>
</dbReference>
<dbReference type="SUPFAM" id="SSF50249">
    <property type="entry name" value="Nucleic acid-binding proteins"/>
    <property type="match status" value="1"/>
</dbReference>
<keyword evidence="1" id="KW-0408">Iron</keyword>
<comment type="caution">
    <text evidence="8">The sequence shown here is derived from an EMBL/GenBank/DDBJ whole genome shotgun (WGS) entry which is preliminary data.</text>
</comment>
<dbReference type="RefSeq" id="WP_379878623.1">
    <property type="nucleotide sequence ID" value="NZ_JBHPON010000001.1"/>
</dbReference>
<dbReference type="PANTHER" id="PTHR11061">
    <property type="entry name" value="RNA M5U METHYLTRANSFERASE"/>
    <property type="match status" value="1"/>
</dbReference>
<comment type="similarity">
    <text evidence="6">Belongs to the class I-like SAM-binding methyltransferase superfamily. RNA M5U methyltransferase family.</text>
</comment>
<evidence type="ECO:0000256" key="7">
    <source>
        <dbReference type="PROSITE-ProRule" id="PRU10015"/>
    </source>
</evidence>